<dbReference type="AlphaFoldDB" id="A0A367VB82"/>
<evidence type="ECO:0000256" key="3">
    <source>
        <dbReference type="ARBA" id="ARBA00022475"/>
    </source>
</evidence>
<dbReference type="FunFam" id="3.40.50.300:FF:000042">
    <property type="entry name" value="Maltose/maltodextrin ABC transporter, ATP-binding protein"/>
    <property type="match status" value="1"/>
</dbReference>
<accession>A0A367VB82</accession>
<dbReference type="SUPFAM" id="SSF50331">
    <property type="entry name" value="MOP-like"/>
    <property type="match status" value="1"/>
</dbReference>
<keyword evidence="4" id="KW-0547">Nucleotide-binding</keyword>
<dbReference type="CDD" id="cd03259">
    <property type="entry name" value="ABC_Carb_Solutes_like"/>
    <property type="match status" value="1"/>
</dbReference>
<protein>
    <submittedName>
        <fullName evidence="8">ABC transporter ATP-binding protein</fullName>
    </submittedName>
</protein>
<keyword evidence="3" id="KW-1003">Cell membrane</keyword>
<gene>
    <name evidence="8" type="ORF">TH6_13735</name>
</gene>
<evidence type="ECO:0000256" key="6">
    <source>
        <dbReference type="ARBA" id="ARBA00023136"/>
    </source>
</evidence>
<evidence type="ECO:0000313" key="9">
    <source>
        <dbReference type="Proteomes" id="UP000253061"/>
    </source>
</evidence>
<evidence type="ECO:0000256" key="2">
    <source>
        <dbReference type="ARBA" id="ARBA00022448"/>
    </source>
</evidence>
<dbReference type="SMART" id="SM00382">
    <property type="entry name" value="AAA"/>
    <property type="match status" value="1"/>
</dbReference>
<dbReference type="InterPro" id="IPR027417">
    <property type="entry name" value="P-loop_NTPase"/>
</dbReference>
<dbReference type="GO" id="GO:0005524">
    <property type="term" value="F:ATP binding"/>
    <property type="evidence" value="ECO:0007669"/>
    <property type="project" value="UniProtKB-KW"/>
</dbReference>
<dbReference type="PANTHER" id="PTHR43875">
    <property type="entry name" value="MALTODEXTRIN IMPORT ATP-BINDING PROTEIN MSMX"/>
    <property type="match status" value="1"/>
</dbReference>
<dbReference type="Gene3D" id="2.40.50.100">
    <property type="match status" value="1"/>
</dbReference>
<keyword evidence="6" id="KW-0472">Membrane</keyword>
<keyword evidence="2" id="KW-0813">Transport</keyword>
<evidence type="ECO:0000256" key="4">
    <source>
        <dbReference type="ARBA" id="ARBA00022741"/>
    </source>
</evidence>
<evidence type="ECO:0000256" key="5">
    <source>
        <dbReference type="ARBA" id="ARBA00022840"/>
    </source>
</evidence>
<dbReference type="InterPro" id="IPR003593">
    <property type="entry name" value="AAA+_ATPase"/>
</dbReference>
<feature type="domain" description="ABC transporter" evidence="7">
    <location>
        <begin position="4"/>
        <end position="241"/>
    </location>
</feature>
<dbReference type="RefSeq" id="WP_062955431.1">
    <property type="nucleotide sequence ID" value="NZ_JPWB01000005.1"/>
</dbReference>
<dbReference type="InterPro" id="IPR003439">
    <property type="entry name" value="ABC_transporter-like_ATP-bd"/>
</dbReference>
<reference evidence="8 9" key="1">
    <citation type="submission" date="2014-07" db="EMBL/GenBank/DDBJ databases">
        <title>Draft genome sequence of Thalassospira profundimaris R8-17.</title>
        <authorList>
            <person name="Lai Q."/>
            <person name="Shao Z."/>
        </authorList>
    </citation>
    <scope>NUCLEOTIDE SEQUENCE [LARGE SCALE GENOMIC DNA]</scope>
    <source>
        <strain evidence="8 9">R8-17</strain>
    </source>
</reference>
<dbReference type="Pfam" id="PF00005">
    <property type="entry name" value="ABC_tran"/>
    <property type="match status" value="1"/>
</dbReference>
<keyword evidence="5 8" id="KW-0067">ATP-binding</keyword>
<organism evidence="8 9">
    <name type="scientific">Thalassospira profundimaris</name>
    <dbReference type="NCBI Taxonomy" id="502049"/>
    <lineage>
        <taxon>Bacteria</taxon>
        <taxon>Pseudomonadati</taxon>
        <taxon>Pseudomonadota</taxon>
        <taxon>Alphaproteobacteria</taxon>
        <taxon>Rhodospirillales</taxon>
        <taxon>Thalassospiraceae</taxon>
        <taxon>Thalassospira</taxon>
    </lineage>
</organism>
<comment type="caution">
    <text evidence="8">The sequence shown here is derived from an EMBL/GenBank/DDBJ whole genome shotgun (WGS) entry which is preliminary data.</text>
</comment>
<comment type="similarity">
    <text evidence="1">Belongs to the ABC transporter superfamily.</text>
</comment>
<dbReference type="Proteomes" id="UP000253061">
    <property type="component" value="Unassembled WGS sequence"/>
</dbReference>
<dbReference type="SUPFAM" id="SSF52540">
    <property type="entry name" value="P-loop containing nucleoside triphosphate hydrolases"/>
    <property type="match status" value="1"/>
</dbReference>
<sequence length="366" mass="40505">MARIDLKSLAHSYFPDPKTDEDYALRRMEHVWEDGGAYALLGPSGCGKTTLLNIISGLLTPSHGQVLFDGKDVTNLAPEERNIAQVFQFPVIYDTMTVYDNLAFPLRNRGIDEKRVDARVREIAGMLDLTGKLKQKARGLGADEKQTISLGRGLVRDDVSAILFDEPLTVIDPHLKWVLRRKLKEIHNKLRPTMVYVTHDQVEALTFADKVVVMYGGKVVQLGTPQELFENPAHTFVGYFIGSPGMNIMDCKIDDGAAWVDGQRIGLSDRHLEAISKQNGKIELGIRPEFLTLDTGDAAKGADGNGIEVNIIKVEDLGQFKIATTRFGASEIKVKLGEDEQVVGQSGILRFAPEWTKLYADSQLVA</sequence>
<dbReference type="EMBL" id="JPWB01000005">
    <property type="protein sequence ID" value="RCK21642.1"/>
    <property type="molecule type" value="Genomic_DNA"/>
</dbReference>
<dbReference type="PROSITE" id="PS50893">
    <property type="entry name" value="ABC_TRANSPORTER_2"/>
    <property type="match status" value="1"/>
</dbReference>
<evidence type="ECO:0000259" key="7">
    <source>
        <dbReference type="PROSITE" id="PS50893"/>
    </source>
</evidence>
<evidence type="ECO:0000256" key="1">
    <source>
        <dbReference type="ARBA" id="ARBA00005417"/>
    </source>
</evidence>
<dbReference type="GO" id="GO:0016887">
    <property type="term" value="F:ATP hydrolysis activity"/>
    <property type="evidence" value="ECO:0007669"/>
    <property type="project" value="InterPro"/>
</dbReference>
<dbReference type="InterPro" id="IPR008995">
    <property type="entry name" value="Mo/tungstate-bd_C_term_dom"/>
</dbReference>
<dbReference type="Pfam" id="PF17912">
    <property type="entry name" value="OB_MalK"/>
    <property type="match status" value="1"/>
</dbReference>
<proteinExistence type="inferred from homology"/>
<dbReference type="InterPro" id="IPR015853">
    <property type="entry name" value="ABC_transpr_FbpC"/>
</dbReference>
<dbReference type="Gene3D" id="3.40.50.300">
    <property type="entry name" value="P-loop containing nucleotide triphosphate hydrolases"/>
    <property type="match status" value="1"/>
</dbReference>
<name>A0A367VB82_9PROT</name>
<dbReference type="InterPro" id="IPR040582">
    <property type="entry name" value="OB_MalK-like"/>
</dbReference>
<evidence type="ECO:0000313" key="8">
    <source>
        <dbReference type="EMBL" id="RCK21642.1"/>
    </source>
</evidence>
<dbReference type="GO" id="GO:0055052">
    <property type="term" value="C:ATP-binding cassette (ABC) transporter complex, substrate-binding subunit-containing"/>
    <property type="evidence" value="ECO:0007669"/>
    <property type="project" value="TreeGrafter"/>
</dbReference>
<dbReference type="InterPro" id="IPR047641">
    <property type="entry name" value="ABC_transpr_MalK/UgpC-like"/>
</dbReference>
<dbReference type="GO" id="GO:0015408">
    <property type="term" value="F:ABC-type ferric iron transporter activity"/>
    <property type="evidence" value="ECO:0007669"/>
    <property type="project" value="InterPro"/>
</dbReference>
<dbReference type="PANTHER" id="PTHR43875:SF14">
    <property type="entry name" value="ABC TRANSPORTER ATP-BINDING PROTEIN"/>
    <property type="match status" value="1"/>
</dbReference>